<keyword evidence="12" id="KW-0862">Zinc</keyword>
<dbReference type="Proteomes" id="UP000029121">
    <property type="component" value="Unassembled WGS sequence"/>
</dbReference>
<evidence type="ECO:0000256" key="7">
    <source>
        <dbReference type="ARBA" id="ARBA00022679"/>
    </source>
</evidence>
<protein>
    <recommendedName>
        <fullName evidence="6">RBR-type E3 ubiquitin transferase</fullName>
        <ecNumber evidence="6">2.3.2.31</ecNumber>
    </recommendedName>
</protein>
<dbReference type="SMART" id="SM00647">
    <property type="entry name" value="IBR"/>
    <property type="match status" value="2"/>
</dbReference>
<keyword evidence="10 13" id="KW-0863">Zinc-finger</keyword>
<dbReference type="UniPathway" id="UPA00143"/>
<comment type="similarity">
    <text evidence="5">Belongs to the RBR family. Ariadne subfamily.</text>
</comment>
<comment type="cofactor">
    <cofactor evidence="2">
        <name>Zn(2+)</name>
        <dbReference type="ChEBI" id="CHEBI:29105"/>
    </cofactor>
</comment>
<evidence type="ECO:0000256" key="1">
    <source>
        <dbReference type="ARBA" id="ARBA00001798"/>
    </source>
</evidence>
<sequence length="273" mass="31388">MWVLEKEKNHISKFRAEFIENFGLIIVHQSRIDDFNCCEGHTERAAISNSQIKPREETCPICYGDFESDMMFQVSGCFHLFCNVCMKEVLRNTLVRGKTAVCPMEDCNSEIKREACGGILDPEQLRLIDQRKIESEIDIADRVYCPNPTCSALMAKQKLLKHTEESFLGAVQLGARKCMVCGTLFCINCNFDWHDNMTCDEFRKTQAYLTSDHAKFESVAESEGLKKCRVCSTIIERAYGCNYMICRCKHEFCYACGAEWTKKIQTCKCLRMN</sequence>
<evidence type="ECO:0000256" key="11">
    <source>
        <dbReference type="ARBA" id="ARBA00022786"/>
    </source>
</evidence>
<dbReference type="InterPro" id="IPR031127">
    <property type="entry name" value="E3_UB_ligase_RBR"/>
</dbReference>
<evidence type="ECO:0000256" key="10">
    <source>
        <dbReference type="ARBA" id="ARBA00022771"/>
    </source>
</evidence>
<keyword evidence="8" id="KW-0479">Metal-binding</keyword>
<dbReference type="CDD" id="cd22582">
    <property type="entry name" value="BRcat_RBR_unk"/>
    <property type="match status" value="1"/>
</dbReference>
<dbReference type="InterPro" id="IPR044066">
    <property type="entry name" value="TRIAD_supradom"/>
</dbReference>
<comment type="catalytic activity">
    <reaction evidence="1">
        <text>[E2 ubiquitin-conjugating enzyme]-S-ubiquitinyl-L-cysteine + [acceptor protein]-L-lysine = [E2 ubiquitin-conjugating enzyme]-L-cysteine + [acceptor protein]-N(6)-ubiquitinyl-L-lysine.</text>
        <dbReference type="EC" id="2.3.2.31"/>
    </reaction>
</comment>
<dbReference type="PANTHER" id="PTHR11685">
    <property type="entry name" value="RBR FAMILY RING FINGER AND IBR DOMAIN-CONTAINING"/>
    <property type="match status" value="1"/>
</dbReference>
<comment type="pathway">
    <text evidence="4">Protein modification; protein ubiquitination.</text>
</comment>
<gene>
    <name evidence="16" type="ORF">CARUB_v10024962mg</name>
</gene>
<dbReference type="eggNOG" id="KOG1812">
    <property type="taxonomic scope" value="Eukaryota"/>
</dbReference>
<dbReference type="PROSITE" id="PS51873">
    <property type="entry name" value="TRIAD"/>
    <property type="match status" value="1"/>
</dbReference>
<evidence type="ECO:0000256" key="2">
    <source>
        <dbReference type="ARBA" id="ARBA00001947"/>
    </source>
</evidence>
<feature type="domain" description="RING-type" evidence="14">
    <location>
        <begin position="59"/>
        <end position="106"/>
    </location>
</feature>
<dbReference type="PROSITE" id="PS00518">
    <property type="entry name" value="ZF_RING_1"/>
    <property type="match status" value="1"/>
</dbReference>
<evidence type="ECO:0000256" key="12">
    <source>
        <dbReference type="ARBA" id="ARBA00022833"/>
    </source>
</evidence>
<evidence type="ECO:0000256" key="8">
    <source>
        <dbReference type="ARBA" id="ARBA00022723"/>
    </source>
</evidence>
<dbReference type="SUPFAM" id="SSF57850">
    <property type="entry name" value="RING/U-box"/>
    <property type="match status" value="3"/>
</dbReference>
<dbReference type="Pfam" id="PF01485">
    <property type="entry name" value="IBR"/>
    <property type="match status" value="2"/>
</dbReference>
<evidence type="ECO:0000256" key="3">
    <source>
        <dbReference type="ARBA" id="ARBA00003976"/>
    </source>
</evidence>
<accession>R0FTU5</accession>
<dbReference type="GO" id="GO:0016567">
    <property type="term" value="P:protein ubiquitination"/>
    <property type="evidence" value="ECO:0007669"/>
    <property type="project" value="UniProtKB-UniPathway"/>
</dbReference>
<dbReference type="PROSITE" id="PS50089">
    <property type="entry name" value="ZF_RING_2"/>
    <property type="match status" value="2"/>
</dbReference>
<dbReference type="EC" id="2.3.2.31" evidence="6"/>
<dbReference type="InterPro" id="IPR002867">
    <property type="entry name" value="IBR_dom"/>
</dbReference>
<dbReference type="InterPro" id="IPR013083">
    <property type="entry name" value="Znf_RING/FYVE/PHD"/>
</dbReference>
<feature type="domain" description="RING-type" evidence="14">
    <location>
        <begin position="228"/>
        <end position="271"/>
    </location>
</feature>
<keyword evidence="17" id="KW-1185">Reference proteome</keyword>
<name>R0FTU5_9BRAS</name>
<dbReference type="GO" id="GO:0061630">
    <property type="term" value="F:ubiquitin protein ligase activity"/>
    <property type="evidence" value="ECO:0007669"/>
    <property type="project" value="UniProtKB-EC"/>
</dbReference>
<proteinExistence type="inferred from homology"/>
<dbReference type="Gene3D" id="1.20.120.1750">
    <property type="match status" value="1"/>
</dbReference>
<dbReference type="AlphaFoldDB" id="R0FTU5"/>
<dbReference type="GO" id="GO:0008270">
    <property type="term" value="F:zinc ion binding"/>
    <property type="evidence" value="ECO:0007669"/>
    <property type="project" value="UniProtKB-KW"/>
</dbReference>
<dbReference type="InterPro" id="IPR001841">
    <property type="entry name" value="Znf_RING"/>
</dbReference>
<comment type="function">
    <text evidence="3">Might act as an E3 ubiquitin-protein ligase, or as part of E3 complex, which accepts ubiquitin from specific E2 ubiquitin-conjugating enzymes and then transfers it to substrates.</text>
</comment>
<dbReference type="Gene3D" id="3.30.40.10">
    <property type="entry name" value="Zinc/RING finger domain, C3HC4 (zinc finger)"/>
    <property type="match status" value="1"/>
</dbReference>
<keyword evidence="9" id="KW-0677">Repeat</keyword>
<dbReference type="Pfam" id="PF14634">
    <property type="entry name" value="zf-RING_5"/>
    <property type="match status" value="1"/>
</dbReference>
<evidence type="ECO:0000256" key="13">
    <source>
        <dbReference type="PROSITE-ProRule" id="PRU00175"/>
    </source>
</evidence>
<reference evidence="17" key="1">
    <citation type="journal article" date="2013" name="Nat. Genet.">
        <title>The Capsella rubella genome and the genomic consequences of rapid mating system evolution.</title>
        <authorList>
            <person name="Slotte T."/>
            <person name="Hazzouri K.M."/>
            <person name="Agren J.A."/>
            <person name="Koenig D."/>
            <person name="Maumus F."/>
            <person name="Guo Y.L."/>
            <person name="Steige K."/>
            <person name="Platts A.E."/>
            <person name="Escobar J.S."/>
            <person name="Newman L.K."/>
            <person name="Wang W."/>
            <person name="Mandakova T."/>
            <person name="Vello E."/>
            <person name="Smith L.M."/>
            <person name="Henz S.R."/>
            <person name="Steffen J."/>
            <person name="Takuno S."/>
            <person name="Brandvain Y."/>
            <person name="Coop G."/>
            <person name="Andolfatto P."/>
            <person name="Hu T.T."/>
            <person name="Blanchette M."/>
            <person name="Clark R.M."/>
            <person name="Quesneville H."/>
            <person name="Nordborg M."/>
            <person name="Gaut B.S."/>
            <person name="Lysak M.A."/>
            <person name="Jenkins J."/>
            <person name="Grimwood J."/>
            <person name="Chapman J."/>
            <person name="Prochnik S."/>
            <person name="Shu S."/>
            <person name="Rokhsar D."/>
            <person name="Schmutz J."/>
            <person name="Weigel D."/>
            <person name="Wright S.I."/>
        </authorList>
    </citation>
    <scope>NUCLEOTIDE SEQUENCE [LARGE SCALE GENOMIC DNA]</scope>
    <source>
        <strain evidence="17">cv. Monte Gargano</strain>
    </source>
</reference>
<keyword evidence="11" id="KW-0833">Ubl conjugation pathway</keyword>
<evidence type="ECO:0000256" key="9">
    <source>
        <dbReference type="ARBA" id="ARBA00022737"/>
    </source>
</evidence>
<evidence type="ECO:0000313" key="16">
    <source>
        <dbReference type="EMBL" id="EOA26312.1"/>
    </source>
</evidence>
<feature type="domain" description="RING-type" evidence="15">
    <location>
        <begin position="55"/>
        <end position="273"/>
    </location>
</feature>
<evidence type="ECO:0000313" key="17">
    <source>
        <dbReference type="Proteomes" id="UP000029121"/>
    </source>
</evidence>
<dbReference type="InterPro" id="IPR017907">
    <property type="entry name" value="Znf_RING_CS"/>
</dbReference>
<evidence type="ECO:0000256" key="6">
    <source>
        <dbReference type="ARBA" id="ARBA00012251"/>
    </source>
</evidence>
<evidence type="ECO:0000259" key="14">
    <source>
        <dbReference type="PROSITE" id="PS50089"/>
    </source>
</evidence>
<evidence type="ECO:0000259" key="15">
    <source>
        <dbReference type="PROSITE" id="PS51873"/>
    </source>
</evidence>
<dbReference type="EMBL" id="KB870808">
    <property type="protein sequence ID" value="EOA26312.1"/>
    <property type="molecule type" value="Genomic_DNA"/>
</dbReference>
<organism evidence="16 17">
    <name type="scientific">Capsella rubella</name>
    <dbReference type="NCBI Taxonomy" id="81985"/>
    <lineage>
        <taxon>Eukaryota</taxon>
        <taxon>Viridiplantae</taxon>
        <taxon>Streptophyta</taxon>
        <taxon>Embryophyta</taxon>
        <taxon>Tracheophyta</taxon>
        <taxon>Spermatophyta</taxon>
        <taxon>Magnoliopsida</taxon>
        <taxon>eudicotyledons</taxon>
        <taxon>Gunneridae</taxon>
        <taxon>Pentapetalae</taxon>
        <taxon>rosids</taxon>
        <taxon>malvids</taxon>
        <taxon>Brassicales</taxon>
        <taxon>Brassicaceae</taxon>
        <taxon>Camelineae</taxon>
        <taxon>Capsella</taxon>
    </lineage>
</organism>
<evidence type="ECO:0000256" key="5">
    <source>
        <dbReference type="ARBA" id="ARBA00005884"/>
    </source>
</evidence>
<dbReference type="SMART" id="SM00184">
    <property type="entry name" value="RING"/>
    <property type="match status" value="2"/>
</dbReference>
<evidence type="ECO:0000256" key="4">
    <source>
        <dbReference type="ARBA" id="ARBA00004906"/>
    </source>
</evidence>
<dbReference type="CDD" id="cd22584">
    <property type="entry name" value="Rcat_RBR_unk"/>
    <property type="match status" value="1"/>
</dbReference>
<keyword evidence="7" id="KW-0808">Transferase</keyword>